<feature type="transmembrane region" description="Helical" evidence="1">
    <location>
        <begin position="102"/>
        <end position="123"/>
    </location>
</feature>
<dbReference type="Pfam" id="PF01864">
    <property type="entry name" value="CarS-like"/>
    <property type="match status" value="1"/>
</dbReference>
<keyword evidence="1" id="KW-1133">Transmembrane helix</keyword>
<evidence type="ECO:0008006" key="4">
    <source>
        <dbReference type="Google" id="ProtNLM"/>
    </source>
</evidence>
<name>A0A150J447_9EURY</name>
<reference evidence="2 3" key="1">
    <citation type="journal article" date="2016" name="ISME J.">
        <title>Chasing the elusive Euryarchaeota class WSA2: genomes reveal a uniquely fastidious methyl-reducing methanogen.</title>
        <authorList>
            <person name="Nobu M.K."/>
            <person name="Narihiro T."/>
            <person name="Kuroda K."/>
            <person name="Mei R."/>
            <person name="Liu W.T."/>
        </authorList>
    </citation>
    <scope>NUCLEOTIDE SEQUENCE [LARGE SCALE GENOMIC DNA]</scope>
    <source>
        <strain evidence="2">U1lsi0528_Bin055</strain>
    </source>
</reference>
<evidence type="ECO:0000313" key="2">
    <source>
        <dbReference type="EMBL" id="KYC51918.1"/>
    </source>
</evidence>
<dbReference type="Proteomes" id="UP000075398">
    <property type="component" value="Unassembled WGS sequence"/>
</dbReference>
<feature type="transmembrane region" description="Helical" evidence="1">
    <location>
        <begin position="62"/>
        <end position="82"/>
    </location>
</feature>
<feature type="transmembrane region" description="Helical" evidence="1">
    <location>
        <begin position="12"/>
        <end position="33"/>
    </location>
</feature>
<feature type="transmembrane region" description="Helical" evidence="1">
    <location>
        <begin position="143"/>
        <end position="169"/>
    </location>
</feature>
<comment type="caution">
    <text evidence="2">The sequence shown here is derived from an EMBL/GenBank/DDBJ whole genome shotgun (WGS) entry which is preliminary data.</text>
</comment>
<dbReference type="PANTHER" id="PTHR39650:SF1">
    <property type="entry name" value="CDP-ARCHAEOL SYNTHASE"/>
    <property type="match status" value="1"/>
</dbReference>
<dbReference type="AlphaFoldDB" id="A0A150J447"/>
<dbReference type="EMBL" id="LNGC01000041">
    <property type="protein sequence ID" value="KYC51918.1"/>
    <property type="molecule type" value="Genomic_DNA"/>
</dbReference>
<gene>
    <name evidence="2" type="ORF">AMQ22_01099</name>
</gene>
<accession>A0A150J447</accession>
<keyword evidence="1" id="KW-0472">Membrane</keyword>
<keyword evidence="1" id="KW-0812">Transmembrane</keyword>
<evidence type="ECO:0000313" key="3">
    <source>
        <dbReference type="Proteomes" id="UP000075398"/>
    </source>
</evidence>
<dbReference type="PANTHER" id="PTHR39650">
    <property type="entry name" value="CDP-ARCHAEOL SYNTHASE"/>
    <property type="match status" value="1"/>
</dbReference>
<sequence>MIQIFMENLQIYALSCVWFILPAYVGNMAPVFAKRLFKDRFSTPIDLDRTFRKIPIAGKNKTYRGLFAAIFLSTVVVLIQKFTYSFPNIQSISLIDYSNMNWLLWGILMGGGAMLGDFFKSVVKRRIGKKPGDSWKPLDQVDFLVGALFLCSLLYLPPLEIIFGIFIFLPALKISLDRIGYHLKIHDTKW</sequence>
<evidence type="ECO:0000256" key="1">
    <source>
        <dbReference type="SAM" id="Phobius"/>
    </source>
</evidence>
<dbReference type="InterPro" id="IPR032690">
    <property type="entry name" value="CarS"/>
</dbReference>
<organism evidence="2 3">
    <name type="scientific">Candidatus Methanofastidiosum methylothiophilum</name>
    <dbReference type="NCBI Taxonomy" id="1705564"/>
    <lineage>
        <taxon>Archaea</taxon>
        <taxon>Methanobacteriati</taxon>
        <taxon>Methanobacteriota</taxon>
        <taxon>Stenosarchaea group</taxon>
        <taxon>Candidatus Methanofastidiosia</taxon>
        <taxon>Candidatus Methanofastidiosales</taxon>
        <taxon>Candidatus Methanofastidiosaceae</taxon>
        <taxon>Candidatus Methanofastidiosum</taxon>
    </lineage>
</organism>
<proteinExistence type="predicted"/>
<protein>
    <recommendedName>
        <fullName evidence="4">CDP-2,3-bis-(O-geranylgeranyl)-sn-glycerol synthase</fullName>
    </recommendedName>
</protein>